<evidence type="ECO:0000259" key="4">
    <source>
        <dbReference type="SMART" id="SM00328"/>
    </source>
</evidence>
<dbReference type="Pfam" id="PF02886">
    <property type="entry name" value="LBP_BPI_CETP_C"/>
    <property type="match status" value="1"/>
</dbReference>
<dbReference type="AlphaFoldDB" id="A0A8R1Y8N1"/>
<dbReference type="OMA" id="PEKFCNM"/>
<comment type="similarity">
    <text evidence="1">Belongs to the BPI/LBP/Plunc superfamily. BPI/LBP family.</text>
</comment>
<feature type="chain" id="PRO_5035738716" description="Lipid-binding serum glycoprotein C-terminal domain-containing protein" evidence="3">
    <location>
        <begin position="22"/>
        <end position="758"/>
    </location>
</feature>
<organism evidence="6 7">
    <name type="scientific">Onchocerca volvulus</name>
    <dbReference type="NCBI Taxonomy" id="6282"/>
    <lineage>
        <taxon>Eukaryota</taxon>
        <taxon>Metazoa</taxon>
        <taxon>Ecdysozoa</taxon>
        <taxon>Nematoda</taxon>
        <taxon>Chromadorea</taxon>
        <taxon>Rhabditida</taxon>
        <taxon>Spirurina</taxon>
        <taxon>Spiruromorpha</taxon>
        <taxon>Filarioidea</taxon>
        <taxon>Onchocercidae</taxon>
        <taxon>Onchocerca</taxon>
    </lineage>
</organism>
<feature type="domain" description="Lipid-binding serum glycoprotein N-terminal" evidence="4">
    <location>
        <begin position="72"/>
        <end position="312"/>
    </location>
</feature>
<dbReference type="EnsemblMetazoa" id="OVOC9055.1">
    <property type="protein sequence ID" value="OVOC9055.1"/>
    <property type="gene ID" value="WBGene00245864"/>
</dbReference>
<dbReference type="InterPro" id="IPR032942">
    <property type="entry name" value="BPI/LBP/Plunc"/>
</dbReference>
<dbReference type="PANTHER" id="PTHR10504">
    <property type="entry name" value="BACTERICIDAL PERMEABILITY-INCREASING BPI PROTEIN-RELATED"/>
    <property type="match status" value="1"/>
</dbReference>
<dbReference type="GO" id="GO:0005615">
    <property type="term" value="C:extracellular space"/>
    <property type="evidence" value="ECO:0007669"/>
    <property type="project" value="TreeGrafter"/>
</dbReference>
<evidence type="ECO:0000259" key="5">
    <source>
        <dbReference type="SMART" id="SM00329"/>
    </source>
</evidence>
<dbReference type="SMART" id="SM00329">
    <property type="entry name" value="BPI2"/>
    <property type="match status" value="1"/>
</dbReference>
<dbReference type="EMBL" id="CMVM020000251">
    <property type="status" value="NOT_ANNOTATED_CDS"/>
    <property type="molecule type" value="Genomic_DNA"/>
</dbReference>
<dbReference type="SMART" id="SM00328">
    <property type="entry name" value="BPI1"/>
    <property type="match status" value="1"/>
</dbReference>
<dbReference type="Gene3D" id="3.15.20.10">
    <property type="entry name" value="Bactericidal permeability-increasing protein, domain 2"/>
    <property type="match status" value="1"/>
</dbReference>
<evidence type="ECO:0008006" key="8">
    <source>
        <dbReference type="Google" id="ProtNLM"/>
    </source>
</evidence>
<evidence type="ECO:0000256" key="2">
    <source>
        <dbReference type="ARBA" id="ARBA00023157"/>
    </source>
</evidence>
<protein>
    <recommendedName>
        <fullName evidence="8">Lipid-binding serum glycoprotein C-terminal domain-containing protein</fullName>
    </recommendedName>
</protein>
<dbReference type="Proteomes" id="UP000024404">
    <property type="component" value="Unassembled WGS sequence"/>
</dbReference>
<evidence type="ECO:0000256" key="3">
    <source>
        <dbReference type="SAM" id="SignalP"/>
    </source>
</evidence>
<dbReference type="PANTHER" id="PTHR10504:SF144">
    <property type="entry name" value="BPI1 DOMAIN-CONTAINING PROTEIN"/>
    <property type="match status" value="1"/>
</dbReference>
<accession>A0A8R1Y8N1</accession>
<keyword evidence="3" id="KW-0732">Signal</keyword>
<reference evidence="7" key="1">
    <citation type="submission" date="2013-10" db="EMBL/GenBank/DDBJ databases">
        <title>Genome sequencing of Onchocerca volvulus.</title>
        <authorList>
            <person name="Cotton J."/>
            <person name="Tsai J."/>
            <person name="Stanley E."/>
            <person name="Tracey A."/>
            <person name="Holroyd N."/>
            <person name="Lustigman S."/>
            <person name="Berriman M."/>
        </authorList>
    </citation>
    <scope>NUCLEOTIDE SEQUENCE</scope>
</reference>
<feature type="domain" description="Lipid-binding serum glycoprotein C-terminal" evidence="5">
    <location>
        <begin position="487"/>
        <end position="735"/>
    </location>
</feature>
<evidence type="ECO:0000256" key="1">
    <source>
        <dbReference type="ARBA" id="ARBA00007292"/>
    </source>
</evidence>
<reference evidence="6" key="2">
    <citation type="submission" date="2022-06" db="UniProtKB">
        <authorList>
            <consortium name="EnsemblMetazoa"/>
        </authorList>
    </citation>
    <scope>IDENTIFICATION</scope>
</reference>
<dbReference type="SUPFAM" id="SSF55394">
    <property type="entry name" value="Bactericidal permeability-increasing protein, BPI"/>
    <property type="match status" value="2"/>
</dbReference>
<evidence type="ECO:0000313" key="6">
    <source>
        <dbReference type="EnsemblMetazoa" id="OVOC9055.1"/>
    </source>
</evidence>
<evidence type="ECO:0000313" key="7">
    <source>
        <dbReference type="Proteomes" id="UP000024404"/>
    </source>
</evidence>
<dbReference type="InterPro" id="IPR017943">
    <property type="entry name" value="Bactericidal_perm-incr_a/b_dom"/>
</dbReference>
<sequence length="758" mass="85528">MNILLSLFLAILSSYPVIIIALLRQNSPGRPLSSFPQCRNYMINTKTVGSSTDFNPSLQFNGYTGYPGIKIRFNRNAFRYASSIIAQLLNQEIQNIQIPSYTQSLREVNGYAHLTNIMIINYQCPKHIELFPISHNQIGLKIQNFALSLSGQLDGQVFVLLPLTLCGTVCVDARQISISVQLSIERNPYNNGPYIRMSKCSLTIGYLNIRIINGGIIGDIINNNFRQKLISQAYEIIPEKFCNMIPGLLDERVNSRLAKIPQEISIIQMLPYAAFLINKPKKLPDYCSSEICKQYQSTNISLINKKLRSKAVLIAGVPNMVNLKQKASDINKPLMNLKHLSNDTLLKIVAVQEEIDQKSSVLAKTDQKSTVVPKKISNKFPRKTQMTRNNRSWQRVKRNTRLAVIKDNNQWEQCADCDNEKNEIFSYYSDYVMNRIQMCASDLALSTYLLGSSTTNYDLTFGLVGEFSPKARGGTPFGPPMLQYPVLDSGQMFDLLLSDYTLNTLFYHLHRKDIFSLRIGPEIPVIGDLLNLTCAVDEIDFDLSVELHENDLTNETTSDSPQIRSKRRTTIDTLLNFGICFGDIAPSIREKYPGKQVYIVIGTNRGPSIQFRAANNGTIVIDFILDGFIFLDGTTIRVGHFRITNVFAITVQIISNRIIGKAQIQRMDFVDVDKTFGIPQEALTSLSDLARGIISRAINTKLAYGIPIEMPQLGLPINLHNIHLQIIEHALFISADMAIPFSAFNQRYTGCFYYNRIF</sequence>
<dbReference type="Gene3D" id="3.15.10.10">
    <property type="entry name" value="Bactericidal permeability-increasing protein, domain 1"/>
    <property type="match status" value="1"/>
</dbReference>
<name>A0A8R1Y8N1_ONCVO</name>
<feature type="signal peptide" evidence="3">
    <location>
        <begin position="1"/>
        <end position="21"/>
    </location>
</feature>
<keyword evidence="2" id="KW-1015">Disulfide bond</keyword>
<proteinExistence type="inferred from homology"/>
<dbReference type="GO" id="GO:0008289">
    <property type="term" value="F:lipid binding"/>
    <property type="evidence" value="ECO:0007669"/>
    <property type="project" value="InterPro"/>
</dbReference>
<dbReference type="Pfam" id="PF01273">
    <property type="entry name" value="LBP_BPI_CETP"/>
    <property type="match status" value="1"/>
</dbReference>
<dbReference type="InterPro" id="IPR017942">
    <property type="entry name" value="Lipid-bd_serum_glycop_N"/>
</dbReference>
<dbReference type="InterPro" id="IPR001124">
    <property type="entry name" value="Lipid-bd_serum_glycop_C"/>
</dbReference>
<keyword evidence="7" id="KW-1185">Reference proteome</keyword>